<dbReference type="Proteomes" id="UP000613768">
    <property type="component" value="Unassembled WGS sequence"/>
</dbReference>
<dbReference type="RefSeq" id="WP_192031458.1">
    <property type="nucleotide sequence ID" value="NZ_JACYTR010000078.1"/>
</dbReference>
<name>A0AAW3ZUQ5_9GAMM</name>
<proteinExistence type="predicted"/>
<accession>A0AAW3ZUQ5</accession>
<evidence type="ECO:0000256" key="1">
    <source>
        <dbReference type="SAM" id="MobiDB-lite"/>
    </source>
</evidence>
<protein>
    <recommendedName>
        <fullName evidence="4">Polymerase nucleotidyl transferase domain-containing protein</fullName>
    </recommendedName>
</protein>
<comment type="caution">
    <text evidence="2">The sequence shown here is derived from an EMBL/GenBank/DDBJ whole genome shotgun (WGS) entry which is preliminary data.</text>
</comment>
<reference evidence="2 3" key="1">
    <citation type="submission" date="2020-09" db="EMBL/GenBank/DDBJ databases">
        <title>Pseudoxanthomonas sp. CAU 1598 isolated from sand of Yaerae Beach.</title>
        <authorList>
            <person name="Kim W."/>
        </authorList>
    </citation>
    <scope>NUCLEOTIDE SEQUENCE [LARGE SCALE GENOMIC DNA]</scope>
    <source>
        <strain evidence="2 3">CAU 1598</strain>
    </source>
</reference>
<evidence type="ECO:0000313" key="2">
    <source>
        <dbReference type="EMBL" id="MBD8528037.1"/>
    </source>
</evidence>
<dbReference type="EMBL" id="JACYTR010000078">
    <property type="protein sequence ID" value="MBD8528037.1"/>
    <property type="molecule type" value="Genomic_DNA"/>
</dbReference>
<dbReference type="InterPro" id="IPR053860">
    <property type="entry name" value="DUF6932"/>
</dbReference>
<evidence type="ECO:0000313" key="3">
    <source>
        <dbReference type="Proteomes" id="UP000613768"/>
    </source>
</evidence>
<dbReference type="Pfam" id="PF22014">
    <property type="entry name" value="DUF6932"/>
    <property type="match status" value="1"/>
</dbReference>
<keyword evidence="3" id="KW-1185">Reference proteome</keyword>
<feature type="region of interest" description="Disordered" evidence="1">
    <location>
        <begin position="173"/>
        <end position="192"/>
    </location>
</feature>
<dbReference type="AlphaFoldDB" id="A0AAW3ZUQ5"/>
<gene>
    <name evidence="2" type="ORF">IFO71_19995</name>
</gene>
<sequence length="192" mass="21058">MVSLDATIVDFFGPGMAMNADPLHLALSLGLPPFPYPIAKCNALNATPYMTTVEHFEHLFGGTPQRSAMLGDLARLVERLKAANLEPVAALIGGSFLRSDNPAPKDLDCVLFYNGHTNDEAVEALHRLWEAFSRKRIDLRLISLQRDPLLALKACSFFSTLYGATRDQRRPATGSLLLDLRPTNPEGSHGDE</sequence>
<organism evidence="2 3">
    <name type="scientific">Pseudomarimonas arenosa</name>
    <dbReference type="NCBI Taxonomy" id="2774145"/>
    <lineage>
        <taxon>Bacteria</taxon>
        <taxon>Pseudomonadati</taxon>
        <taxon>Pseudomonadota</taxon>
        <taxon>Gammaproteobacteria</taxon>
        <taxon>Lysobacterales</taxon>
        <taxon>Lysobacteraceae</taxon>
        <taxon>Pseudomarimonas</taxon>
    </lineage>
</organism>
<evidence type="ECO:0008006" key="4">
    <source>
        <dbReference type="Google" id="ProtNLM"/>
    </source>
</evidence>